<evidence type="ECO:0000256" key="3">
    <source>
        <dbReference type="ARBA" id="ARBA00023274"/>
    </source>
</evidence>
<evidence type="ECO:0000259" key="6">
    <source>
        <dbReference type="Pfam" id="PF00467"/>
    </source>
</evidence>
<organism evidence="8 9">
    <name type="scientific">bacterium (Candidatus Gribaldobacteria) CG23_combo_of_CG06-09_8_20_14_all_37_87_8</name>
    <dbReference type="NCBI Taxonomy" id="2014278"/>
    <lineage>
        <taxon>Bacteria</taxon>
        <taxon>Candidatus Gribaldobacteria</taxon>
    </lineage>
</organism>
<keyword evidence="2 5" id="KW-0689">Ribosomal protein</keyword>
<dbReference type="InterPro" id="IPR003256">
    <property type="entry name" value="Ribosomal_uL24"/>
</dbReference>
<dbReference type="GO" id="GO:0006412">
    <property type="term" value="P:translation"/>
    <property type="evidence" value="ECO:0007669"/>
    <property type="project" value="UniProtKB-UniRule"/>
</dbReference>
<dbReference type="InterPro" id="IPR014722">
    <property type="entry name" value="Rib_uL2_dom2"/>
</dbReference>
<evidence type="ECO:0000256" key="1">
    <source>
        <dbReference type="ARBA" id="ARBA00010618"/>
    </source>
</evidence>
<dbReference type="Pfam" id="PF00467">
    <property type="entry name" value="KOW"/>
    <property type="match status" value="1"/>
</dbReference>
<dbReference type="Proteomes" id="UP000230447">
    <property type="component" value="Unassembled WGS sequence"/>
</dbReference>
<dbReference type="SUPFAM" id="SSF50104">
    <property type="entry name" value="Translation proteins SH3-like domain"/>
    <property type="match status" value="1"/>
</dbReference>
<keyword evidence="5" id="KW-0694">RNA-binding</keyword>
<accession>A0A2G9ZFS7</accession>
<dbReference type="AlphaFoldDB" id="A0A2G9ZFS7"/>
<comment type="function">
    <text evidence="5">One of two assembly initiator proteins, it binds directly to the 5'-end of the 23S rRNA, where it nucleates assembly of the 50S subunit.</text>
</comment>
<name>A0A2G9ZFS7_9BACT</name>
<dbReference type="InterPro" id="IPR008991">
    <property type="entry name" value="Translation_prot_SH3-like_sf"/>
</dbReference>
<dbReference type="GO" id="GO:0019843">
    <property type="term" value="F:rRNA binding"/>
    <property type="evidence" value="ECO:0007669"/>
    <property type="project" value="UniProtKB-UniRule"/>
</dbReference>
<dbReference type="Pfam" id="PF17136">
    <property type="entry name" value="ribosomal_L24"/>
    <property type="match status" value="1"/>
</dbReference>
<dbReference type="InterPro" id="IPR005824">
    <property type="entry name" value="KOW"/>
</dbReference>
<comment type="subunit">
    <text evidence="5">Part of the 50S ribosomal subunit.</text>
</comment>
<evidence type="ECO:0000313" key="9">
    <source>
        <dbReference type="Proteomes" id="UP000230447"/>
    </source>
</evidence>
<keyword evidence="3 5" id="KW-0687">Ribonucleoprotein</keyword>
<dbReference type="EMBL" id="PCSB01000009">
    <property type="protein sequence ID" value="PIP32023.1"/>
    <property type="molecule type" value="Genomic_DNA"/>
</dbReference>
<feature type="domain" description="Large ribosomal subunit protein uL24 C-terminal" evidence="7">
    <location>
        <begin position="38"/>
        <end position="101"/>
    </location>
</feature>
<evidence type="ECO:0000259" key="7">
    <source>
        <dbReference type="Pfam" id="PF17136"/>
    </source>
</evidence>
<feature type="domain" description="KOW" evidence="6">
    <location>
        <begin position="5"/>
        <end position="36"/>
    </location>
</feature>
<gene>
    <name evidence="5 8" type="primary">rplX</name>
    <name evidence="8" type="ORF">COX24_00405</name>
</gene>
<dbReference type="HAMAP" id="MF_01326_B">
    <property type="entry name" value="Ribosomal_uL24_B"/>
    <property type="match status" value="1"/>
</dbReference>
<dbReference type="GO" id="GO:0005840">
    <property type="term" value="C:ribosome"/>
    <property type="evidence" value="ECO:0007669"/>
    <property type="project" value="UniProtKB-KW"/>
</dbReference>
<dbReference type="InterPro" id="IPR057264">
    <property type="entry name" value="Ribosomal_uL24_C"/>
</dbReference>
<reference evidence="8 9" key="1">
    <citation type="submission" date="2017-09" db="EMBL/GenBank/DDBJ databases">
        <title>Depth-based differentiation of microbial function through sediment-hosted aquifers and enrichment of novel symbionts in the deep terrestrial subsurface.</title>
        <authorList>
            <person name="Probst A.J."/>
            <person name="Ladd B."/>
            <person name="Jarett J.K."/>
            <person name="Geller-Mcgrath D.E."/>
            <person name="Sieber C.M."/>
            <person name="Emerson J.B."/>
            <person name="Anantharaman K."/>
            <person name="Thomas B.C."/>
            <person name="Malmstrom R."/>
            <person name="Stieglmeier M."/>
            <person name="Klingl A."/>
            <person name="Woyke T."/>
            <person name="Ryan C.M."/>
            <person name="Banfield J.F."/>
        </authorList>
    </citation>
    <scope>NUCLEOTIDE SEQUENCE [LARGE SCALE GENOMIC DNA]</scope>
    <source>
        <strain evidence="8">CG23_combo_of_CG06-09_8_20_14_all_37_87_8</strain>
    </source>
</reference>
<dbReference type="GO" id="GO:0003735">
    <property type="term" value="F:structural constituent of ribosome"/>
    <property type="evidence" value="ECO:0007669"/>
    <property type="project" value="InterPro"/>
</dbReference>
<proteinExistence type="inferred from homology"/>
<evidence type="ECO:0000256" key="2">
    <source>
        <dbReference type="ARBA" id="ARBA00022980"/>
    </source>
</evidence>
<comment type="similarity">
    <text evidence="1 5">Belongs to the universal ribosomal protein uL24 family.</text>
</comment>
<evidence type="ECO:0000313" key="8">
    <source>
        <dbReference type="EMBL" id="PIP32023.1"/>
    </source>
</evidence>
<evidence type="ECO:0000256" key="4">
    <source>
        <dbReference type="ARBA" id="ARBA00035206"/>
    </source>
</evidence>
<comment type="function">
    <text evidence="5">One of the proteins that surrounds the polypeptide exit tunnel on the outside of the subunit.</text>
</comment>
<protein>
    <recommendedName>
        <fullName evidence="4 5">Large ribosomal subunit protein uL24</fullName>
    </recommendedName>
</protein>
<sequence>MKIIKGDTILVTQGKDKGKKGKVLRGFPKENKILVENVNIKKERKRAKKEGEKGQTVEVPMPFPVSKVRMICPKCTKLTRIGYQKQEKNRIRVCKKCKQII</sequence>
<dbReference type="Gene3D" id="2.30.30.30">
    <property type="match status" value="1"/>
</dbReference>
<evidence type="ECO:0000256" key="5">
    <source>
        <dbReference type="HAMAP-Rule" id="MF_01326"/>
    </source>
</evidence>
<comment type="caution">
    <text evidence="8">The sequence shown here is derived from an EMBL/GenBank/DDBJ whole genome shotgun (WGS) entry which is preliminary data.</text>
</comment>
<dbReference type="CDD" id="cd06089">
    <property type="entry name" value="KOW_RPL26"/>
    <property type="match status" value="1"/>
</dbReference>
<dbReference type="InterPro" id="IPR041988">
    <property type="entry name" value="Ribosomal_uL24_KOW"/>
</dbReference>
<dbReference type="PANTHER" id="PTHR12903">
    <property type="entry name" value="MITOCHONDRIAL RIBOSOMAL PROTEIN L24"/>
    <property type="match status" value="1"/>
</dbReference>
<dbReference type="GO" id="GO:1990904">
    <property type="term" value="C:ribonucleoprotein complex"/>
    <property type="evidence" value="ECO:0007669"/>
    <property type="project" value="UniProtKB-KW"/>
</dbReference>
<keyword evidence="5" id="KW-0699">rRNA-binding</keyword>
<dbReference type="NCBIfam" id="TIGR01079">
    <property type="entry name" value="rplX_bact"/>
    <property type="match status" value="1"/>
</dbReference>